<dbReference type="SMART" id="SM00342">
    <property type="entry name" value="HTH_ARAC"/>
    <property type="match status" value="1"/>
</dbReference>
<evidence type="ECO:0000259" key="11">
    <source>
        <dbReference type="PROSITE" id="PS01124"/>
    </source>
</evidence>
<evidence type="ECO:0000256" key="8">
    <source>
        <dbReference type="ARBA" id="ARBA00023163"/>
    </source>
</evidence>
<dbReference type="Gene3D" id="3.40.50.2300">
    <property type="match status" value="1"/>
</dbReference>
<dbReference type="SUPFAM" id="SSF52172">
    <property type="entry name" value="CheY-like"/>
    <property type="match status" value="1"/>
</dbReference>
<dbReference type="PANTHER" id="PTHR42713:SF3">
    <property type="entry name" value="TRANSCRIPTIONAL REGULATORY PROTEIN HPTR"/>
    <property type="match status" value="1"/>
</dbReference>
<proteinExistence type="predicted"/>
<dbReference type="InterPro" id="IPR011006">
    <property type="entry name" value="CheY-like_superfamily"/>
</dbReference>
<feature type="domain" description="HTH araC/xylS-type" evidence="11">
    <location>
        <begin position="431"/>
        <end position="531"/>
    </location>
</feature>
<feature type="domain" description="Response regulatory" evidence="12">
    <location>
        <begin position="3"/>
        <end position="120"/>
    </location>
</feature>
<dbReference type="GO" id="GO:0005737">
    <property type="term" value="C:cytoplasm"/>
    <property type="evidence" value="ECO:0007669"/>
    <property type="project" value="UniProtKB-SubCell"/>
</dbReference>
<evidence type="ECO:0000256" key="5">
    <source>
        <dbReference type="ARBA" id="ARBA00023012"/>
    </source>
</evidence>
<reference evidence="13" key="1">
    <citation type="journal article" date="2021" name="PeerJ">
        <title>Extensive microbial diversity within the chicken gut microbiome revealed by metagenomics and culture.</title>
        <authorList>
            <person name="Gilroy R."/>
            <person name="Ravi A."/>
            <person name="Getino M."/>
            <person name="Pursley I."/>
            <person name="Horton D.L."/>
            <person name="Alikhan N.F."/>
            <person name="Baker D."/>
            <person name="Gharbi K."/>
            <person name="Hall N."/>
            <person name="Watson M."/>
            <person name="Adriaenssens E.M."/>
            <person name="Foster-Nyarko E."/>
            <person name="Jarju S."/>
            <person name="Secka A."/>
            <person name="Antonio M."/>
            <person name="Oren A."/>
            <person name="Chaudhuri R.R."/>
            <person name="La Ragione R."/>
            <person name="Hildebrand F."/>
            <person name="Pallen M.J."/>
        </authorList>
    </citation>
    <scope>NUCLEOTIDE SEQUENCE</scope>
    <source>
        <strain evidence="13">CHK196-7946</strain>
    </source>
</reference>
<keyword evidence="7" id="KW-0238">DNA-binding</keyword>
<dbReference type="GO" id="GO:0003700">
    <property type="term" value="F:DNA-binding transcription factor activity"/>
    <property type="evidence" value="ECO:0007669"/>
    <property type="project" value="InterPro"/>
</dbReference>
<dbReference type="PROSITE" id="PS00041">
    <property type="entry name" value="HTH_ARAC_FAMILY_1"/>
    <property type="match status" value="1"/>
</dbReference>
<protein>
    <recommendedName>
        <fullName evidence="2">Stage 0 sporulation protein A homolog</fullName>
    </recommendedName>
</protein>
<evidence type="ECO:0000256" key="2">
    <source>
        <dbReference type="ARBA" id="ARBA00018672"/>
    </source>
</evidence>
<keyword evidence="8" id="KW-0804">Transcription</keyword>
<evidence type="ECO:0000256" key="6">
    <source>
        <dbReference type="ARBA" id="ARBA00023015"/>
    </source>
</evidence>
<accession>A0A9D2QA24</accession>
<gene>
    <name evidence="13" type="ORF">H9697_04645</name>
</gene>
<evidence type="ECO:0000256" key="10">
    <source>
        <dbReference type="PROSITE-ProRule" id="PRU00169"/>
    </source>
</evidence>
<dbReference type="EMBL" id="DWVY01000020">
    <property type="protein sequence ID" value="HJC74222.1"/>
    <property type="molecule type" value="Genomic_DNA"/>
</dbReference>
<name>A0A9D2QA24_9FIRM</name>
<evidence type="ECO:0000259" key="12">
    <source>
        <dbReference type="PROSITE" id="PS50110"/>
    </source>
</evidence>
<dbReference type="CDD" id="cd17536">
    <property type="entry name" value="REC_YesN-like"/>
    <property type="match status" value="1"/>
</dbReference>
<dbReference type="InterPro" id="IPR020449">
    <property type="entry name" value="Tscrpt_reg_AraC-type_HTH"/>
</dbReference>
<evidence type="ECO:0000256" key="1">
    <source>
        <dbReference type="ARBA" id="ARBA00004496"/>
    </source>
</evidence>
<dbReference type="Gene3D" id="1.10.10.60">
    <property type="entry name" value="Homeodomain-like"/>
    <property type="match status" value="2"/>
</dbReference>
<dbReference type="InterPro" id="IPR051552">
    <property type="entry name" value="HptR"/>
</dbReference>
<dbReference type="InterPro" id="IPR018062">
    <property type="entry name" value="HTH_AraC-typ_CS"/>
</dbReference>
<dbReference type="GO" id="GO:0043565">
    <property type="term" value="F:sequence-specific DNA binding"/>
    <property type="evidence" value="ECO:0007669"/>
    <property type="project" value="InterPro"/>
</dbReference>
<dbReference type="GO" id="GO:0000160">
    <property type="term" value="P:phosphorelay signal transduction system"/>
    <property type="evidence" value="ECO:0007669"/>
    <property type="project" value="UniProtKB-KW"/>
</dbReference>
<dbReference type="InterPro" id="IPR018060">
    <property type="entry name" value="HTH_AraC"/>
</dbReference>
<evidence type="ECO:0000256" key="9">
    <source>
        <dbReference type="ARBA" id="ARBA00024867"/>
    </source>
</evidence>
<dbReference type="PRINTS" id="PR00032">
    <property type="entry name" value="HTHARAC"/>
</dbReference>
<evidence type="ECO:0000313" key="14">
    <source>
        <dbReference type="Proteomes" id="UP000823902"/>
    </source>
</evidence>
<evidence type="ECO:0000313" key="13">
    <source>
        <dbReference type="EMBL" id="HJC74222.1"/>
    </source>
</evidence>
<comment type="caution">
    <text evidence="13">The sequence shown here is derived from an EMBL/GenBank/DDBJ whole genome shotgun (WGS) entry which is preliminary data.</text>
</comment>
<dbReference type="InterPro" id="IPR009057">
    <property type="entry name" value="Homeodomain-like_sf"/>
</dbReference>
<evidence type="ECO:0000256" key="4">
    <source>
        <dbReference type="ARBA" id="ARBA00022553"/>
    </source>
</evidence>
<keyword evidence="6" id="KW-0805">Transcription regulation</keyword>
<dbReference type="Pfam" id="PF12833">
    <property type="entry name" value="HTH_18"/>
    <property type="match status" value="1"/>
</dbReference>
<keyword evidence="5" id="KW-0902">Two-component regulatory system</keyword>
<keyword evidence="4 10" id="KW-0597">Phosphoprotein</keyword>
<keyword evidence="3" id="KW-0963">Cytoplasm</keyword>
<dbReference type="AlphaFoldDB" id="A0A9D2QA24"/>
<dbReference type="SMART" id="SM00448">
    <property type="entry name" value="REC"/>
    <property type="match status" value="1"/>
</dbReference>
<comment type="subcellular location">
    <subcellularLocation>
        <location evidence="1">Cytoplasm</location>
    </subcellularLocation>
</comment>
<dbReference type="PANTHER" id="PTHR42713">
    <property type="entry name" value="HISTIDINE KINASE-RELATED"/>
    <property type="match status" value="1"/>
</dbReference>
<dbReference type="InterPro" id="IPR001789">
    <property type="entry name" value="Sig_transdc_resp-reg_receiver"/>
</dbReference>
<dbReference type="SUPFAM" id="SSF46689">
    <property type="entry name" value="Homeodomain-like"/>
    <property type="match status" value="2"/>
</dbReference>
<dbReference type="PROSITE" id="PS01124">
    <property type="entry name" value="HTH_ARAC_FAMILY_2"/>
    <property type="match status" value="1"/>
</dbReference>
<reference evidence="13" key="2">
    <citation type="submission" date="2021-04" db="EMBL/GenBank/DDBJ databases">
        <authorList>
            <person name="Gilroy R."/>
        </authorList>
    </citation>
    <scope>NUCLEOTIDE SEQUENCE</scope>
    <source>
        <strain evidence="13">CHK196-7946</strain>
    </source>
</reference>
<evidence type="ECO:0000256" key="3">
    <source>
        <dbReference type="ARBA" id="ARBA00022490"/>
    </source>
</evidence>
<evidence type="ECO:0000256" key="7">
    <source>
        <dbReference type="ARBA" id="ARBA00023125"/>
    </source>
</evidence>
<dbReference type="Proteomes" id="UP000823902">
    <property type="component" value="Unassembled WGS sequence"/>
</dbReference>
<dbReference type="Pfam" id="PF00072">
    <property type="entry name" value="Response_reg"/>
    <property type="match status" value="1"/>
</dbReference>
<sequence length="536" mass="61312">MYNILVVDDEKLMRTYLANIIPSLSDAYQVSGIAEDGREAIDLLKKQHYDVVITDIKMPEVDGLNLARYIHENHPDTIVIIVSGYNNFSYARKAIQYQVTDYLLKPLVDKDLKELLDSVSTRLSSISGTSNWVIEDFSFEEKIKKELLASIMDEDTAKTYSLFTQYEDIISSNMMKSCGRLIRCTFDEIEQILKSGSPLNVTTDHLKLNVIINNTAKNFQYTALYNRNGCTWILCSDSTPENLIMNIKKFYKVIASKAASQRLPKLTGLVSGEIHDIMDLPSAAESINSMFPVTLFKPVYPVIEGMYRTNNYPISAINALSENIFSDYLTHSLNQLYKNTKEFWNLFKECQNYSTLLRCGSYLIQLIRDKAQITPVLIHNAYNELTRQINIYLPLGLPEETTAIQILVSTVSCLFTKEFADIIPESMRIVSSAKEYILSHFQDNISLSDVAEYCGVSNCYLSDLFHKTLKEPYSKYLLRIRMEQAARLLKKESNTMRVYEVAEKTGFNSAKHFITVFKKYYGVTPVSYARQNTHDT</sequence>
<organism evidence="13 14">
    <name type="scientific">Candidatus Mediterraneibacter faecavium</name>
    <dbReference type="NCBI Taxonomy" id="2838668"/>
    <lineage>
        <taxon>Bacteria</taxon>
        <taxon>Bacillati</taxon>
        <taxon>Bacillota</taxon>
        <taxon>Clostridia</taxon>
        <taxon>Lachnospirales</taxon>
        <taxon>Lachnospiraceae</taxon>
        <taxon>Mediterraneibacter</taxon>
    </lineage>
</organism>
<feature type="modified residue" description="4-aspartylphosphate" evidence="10">
    <location>
        <position position="55"/>
    </location>
</feature>
<dbReference type="PROSITE" id="PS50110">
    <property type="entry name" value="RESPONSE_REGULATORY"/>
    <property type="match status" value="1"/>
</dbReference>
<comment type="function">
    <text evidence="9">May play the central regulatory role in sporulation. It may be an element of the effector pathway responsible for the activation of sporulation genes in response to nutritional stress. Spo0A may act in concert with spo0H (a sigma factor) to control the expression of some genes that are critical to the sporulation process.</text>
</comment>